<keyword evidence="7" id="KW-0238">DNA-binding</keyword>
<dbReference type="Gramene" id="OB04G32220.1">
    <property type="protein sequence ID" value="OB04G32220.1"/>
    <property type="gene ID" value="OB04G32220"/>
</dbReference>
<dbReference type="GO" id="GO:0003677">
    <property type="term" value="F:DNA binding"/>
    <property type="evidence" value="ECO:0007669"/>
    <property type="project" value="UniProtKB-KW"/>
</dbReference>
<evidence type="ECO:0000313" key="13">
    <source>
        <dbReference type="EnsemblPlants" id="OB04G32220.1"/>
    </source>
</evidence>
<dbReference type="EnsemblPlants" id="OB04G32220.1">
    <property type="protein sequence ID" value="OB04G32220.1"/>
    <property type="gene ID" value="OB04G32220"/>
</dbReference>
<evidence type="ECO:0000256" key="6">
    <source>
        <dbReference type="ARBA" id="ARBA00023015"/>
    </source>
</evidence>
<keyword evidence="9" id="KW-0539">Nucleus</keyword>
<evidence type="ECO:0000256" key="8">
    <source>
        <dbReference type="ARBA" id="ARBA00023163"/>
    </source>
</evidence>
<feature type="domain" description="SWIM-type" evidence="12">
    <location>
        <begin position="530"/>
        <end position="577"/>
    </location>
</feature>
<keyword evidence="5" id="KW-0862">Zinc</keyword>
<evidence type="ECO:0000256" key="3">
    <source>
        <dbReference type="ARBA" id="ARBA00022723"/>
    </source>
</evidence>
<dbReference type="GO" id="GO:0008270">
    <property type="term" value="F:zinc ion binding"/>
    <property type="evidence" value="ECO:0007669"/>
    <property type="project" value="UniProtKB-KW"/>
</dbReference>
<keyword evidence="4 10" id="KW-0863">Zinc-finger</keyword>
<dbReference type="OrthoDB" id="2402896at2759"/>
<feature type="compositionally biased region" description="Basic and acidic residues" evidence="11">
    <location>
        <begin position="691"/>
        <end position="705"/>
    </location>
</feature>
<evidence type="ECO:0000256" key="10">
    <source>
        <dbReference type="PROSITE-ProRule" id="PRU00325"/>
    </source>
</evidence>
<dbReference type="STRING" id="4533.J3M1E7"/>
<dbReference type="InterPro" id="IPR018289">
    <property type="entry name" value="MULE_transposase_dom"/>
</dbReference>
<feature type="compositionally biased region" description="Polar residues" evidence="11">
    <location>
        <begin position="740"/>
        <end position="756"/>
    </location>
</feature>
<dbReference type="Pfam" id="PF10551">
    <property type="entry name" value="MULE"/>
    <property type="match status" value="1"/>
</dbReference>
<dbReference type="SMART" id="SM00575">
    <property type="entry name" value="ZnF_PMZ"/>
    <property type="match status" value="1"/>
</dbReference>
<dbReference type="eggNOG" id="ENOG502QSMI">
    <property type="taxonomic scope" value="Eukaryota"/>
</dbReference>
<evidence type="ECO:0000256" key="9">
    <source>
        <dbReference type="ARBA" id="ARBA00023242"/>
    </source>
</evidence>
<evidence type="ECO:0000259" key="12">
    <source>
        <dbReference type="PROSITE" id="PS50966"/>
    </source>
</evidence>
<keyword evidence="8" id="KW-0804">Transcription</keyword>
<evidence type="ECO:0000256" key="4">
    <source>
        <dbReference type="ARBA" id="ARBA00022771"/>
    </source>
</evidence>
<dbReference type="Pfam" id="PF03101">
    <property type="entry name" value="FAR1"/>
    <property type="match status" value="1"/>
</dbReference>
<dbReference type="InterPro" id="IPR031052">
    <property type="entry name" value="FHY3/FAR1"/>
</dbReference>
<evidence type="ECO:0000256" key="7">
    <source>
        <dbReference type="ARBA" id="ARBA00023125"/>
    </source>
</evidence>
<feature type="region of interest" description="Disordered" evidence="11">
    <location>
        <begin position="687"/>
        <end position="756"/>
    </location>
</feature>
<evidence type="ECO:0000256" key="11">
    <source>
        <dbReference type="SAM" id="MobiDB-lite"/>
    </source>
</evidence>
<evidence type="ECO:0000256" key="5">
    <source>
        <dbReference type="ARBA" id="ARBA00022833"/>
    </source>
</evidence>
<dbReference type="HOGENOM" id="CLU_008459_2_1_1"/>
<reference evidence="13" key="2">
    <citation type="submission" date="2013-04" db="UniProtKB">
        <authorList>
            <consortium name="EnsemblPlants"/>
        </authorList>
    </citation>
    <scope>IDENTIFICATION</scope>
</reference>
<dbReference type="InterPro" id="IPR006564">
    <property type="entry name" value="Znf_PMZ"/>
</dbReference>
<dbReference type="PANTHER" id="PTHR31669">
    <property type="entry name" value="PROTEIN FAR1-RELATED SEQUENCE 10-RELATED"/>
    <property type="match status" value="1"/>
</dbReference>
<dbReference type="KEGG" id="obr:102715578"/>
<reference evidence="13" key="1">
    <citation type="journal article" date="2013" name="Nat. Commun.">
        <title>Whole-genome sequencing of Oryza brachyantha reveals mechanisms underlying Oryza genome evolution.</title>
        <authorList>
            <person name="Chen J."/>
            <person name="Huang Q."/>
            <person name="Gao D."/>
            <person name="Wang J."/>
            <person name="Lang Y."/>
            <person name="Liu T."/>
            <person name="Li B."/>
            <person name="Bai Z."/>
            <person name="Luis Goicoechea J."/>
            <person name="Liang C."/>
            <person name="Chen C."/>
            <person name="Zhang W."/>
            <person name="Sun S."/>
            <person name="Liao Y."/>
            <person name="Zhang X."/>
            <person name="Yang L."/>
            <person name="Song C."/>
            <person name="Wang M."/>
            <person name="Shi J."/>
            <person name="Liu G."/>
            <person name="Liu J."/>
            <person name="Zhou H."/>
            <person name="Zhou W."/>
            <person name="Yu Q."/>
            <person name="An N."/>
            <person name="Chen Y."/>
            <person name="Cai Q."/>
            <person name="Wang B."/>
            <person name="Liu B."/>
            <person name="Min J."/>
            <person name="Huang Y."/>
            <person name="Wu H."/>
            <person name="Li Z."/>
            <person name="Zhang Y."/>
            <person name="Yin Y."/>
            <person name="Song W."/>
            <person name="Jiang J."/>
            <person name="Jackson S.A."/>
            <person name="Wing R.A."/>
            <person name="Wang J."/>
            <person name="Chen M."/>
        </authorList>
    </citation>
    <scope>NUCLEOTIDE SEQUENCE [LARGE SCALE GENOMIC DNA]</scope>
    <source>
        <strain evidence="13">cv. IRGC 101232</strain>
    </source>
</reference>
<dbReference type="PROSITE" id="PS51152">
    <property type="entry name" value="NFYA_HAP2_2"/>
    <property type="match status" value="1"/>
</dbReference>
<accession>J3M1E7</accession>
<name>J3M1E7_ORYBR</name>
<evidence type="ECO:0000256" key="2">
    <source>
        <dbReference type="ARBA" id="ARBA00005889"/>
    </source>
</evidence>
<dbReference type="Proteomes" id="UP000006038">
    <property type="component" value="Chromosome 4"/>
</dbReference>
<organism evidence="13">
    <name type="scientific">Oryza brachyantha</name>
    <name type="common">malo sina</name>
    <dbReference type="NCBI Taxonomy" id="4533"/>
    <lineage>
        <taxon>Eukaryota</taxon>
        <taxon>Viridiplantae</taxon>
        <taxon>Streptophyta</taxon>
        <taxon>Embryophyta</taxon>
        <taxon>Tracheophyta</taxon>
        <taxon>Spermatophyta</taxon>
        <taxon>Magnoliopsida</taxon>
        <taxon>Liliopsida</taxon>
        <taxon>Poales</taxon>
        <taxon>Poaceae</taxon>
        <taxon>BOP clade</taxon>
        <taxon>Oryzoideae</taxon>
        <taxon>Oryzeae</taxon>
        <taxon>Oryzinae</taxon>
        <taxon>Oryza</taxon>
    </lineage>
</organism>
<keyword evidence="3" id="KW-0479">Metal-binding</keyword>
<evidence type="ECO:0000313" key="14">
    <source>
        <dbReference type="Proteomes" id="UP000006038"/>
    </source>
</evidence>
<dbReference type="InterPro" id="IPR007527">
    <property type="entry name" value="Znf_SWIM"/>
</dbReference>
<feature type="region of interest" description="Disordered" evidence="11">
    <location>
        <begin position="1"/>
        <end position="61"/>
    </location>
</feature>
<dbReference type="GO" id="GO:0005634">
    <property type="term" value="C:nucleus"/>
    <property type="evidence" value="ECO:0007669"/>
    <property type="project" value="UniProtKB-SubCell"/>
</dbReference>
<dbReference type="PANTHER" id="PTHR31669:SF248">
    <property type="entry name" value="PROTEIN FAR1-RELATED SEQUENCE"/>
    <property type="match status" value="1"/>
</dbReference>
<comment type="subcellular location">
    <subcellularLocation>
        <location evidence="1">Nucleus</location>
    </subcellularLocation>
</comment>
<dbReference type="Pfam" id="PF04434">
    <property type="entry name" value="SWIM"/>
    <property type="match status" value="1"/>
</dbReference>
<keyword evidence="6" id="KW-0805">Transcription regulation</keyword>
<comment type="similarity">
    <text evidence="2">Belongs to the FHY3/FAR1 family.</text>
</comment>
<dbReference type="InterPro" id="IPR001289">
    <property type="entry name" value="NFYA"/>
</dbReference>
<dbReference type="GeneID" id="102715578"/>
<dbReference type="OMA" id="YFCDVIC"/>
<protein>
    <recommendedName>
        <fullName evidence="12">SWIM-type domain-containing protein</fullName>
    </recommendedName>
</protein>
<dbReference type="GO" id="GO:0003700">
    <property type="term" value="F:DNA-binding transcription factor activity"/>
    <property type="evidence" value="ECO:0007669"/>
    <property type="project" value="InterPro"/>
</dbReference>
<dbReference type="AlphaFoldDB" id="J3M1E7"/>
<sequence length="839" mass="96149">MQKRSGRQGVQRATSKVPSRQALAERRQRGSRGQFLSKEGAQSADKIEQKAEEEPEVPPEVVANAGGVPIVGMVFENEEKAYEYYASYAGNVGFSVRKGLWDKTVKNVARSRVFVCSREGFRSNNEAKRPRPETRTGCPARIAIKLVSNGKYRVSEFVEDHNHQLSAPFDIEMLNSQKVFSKIQPGNRNASNIPPGCKNYIRTKSTAHINPEDLGALMDYCRRMKSENPSFYYAIQVDENDKATNVFWADARSIVDYHYFCDVICFDTTYKVNDCRKHLALFLGMNHHRQMVIFGSAFLYDETVESFKWLFETFKSAMCGKQPKTILTDRSAALKEALSLTWPGTVHRSCLWQIYQNAAKSLKHVFNTFEGFALDFRHCIFDIKDDQEFDEAWNVIVEKYNLKEEEWLNKLYEDRENWALPYNRQIFLGDIKSMLQAETCCVRLREYLDCEKHIYLFLKLFESSTEKRRQEEIQADYQASQGALRVSVPLLWQGANLYTPIIFELFRKEYELCMDCMAYNCGEFGSLSEYMITVKNKTKDQLVRFDSSDGTVACTCKKFENAGILCCHILKVYELRNVKEIAPQYFLKRWRKDAKLGTADGINGFNFDNDTKSSVPERYAAVCRLFYKIAAKAAENVDTFALMANQSDQLFEEVERILQSTMASKSSVGPSIKDQLTRMVQSDYLLNNSNEAEKSTGKKKNEVYRHKNALGTNKRQKTRKDTRHPDGATTGPRDGELNMTPENAQSESRNSPNQFLPDQLMQGHYILGHSFENLHNNLNQFGQASSVPTLQQQAFPVNNQLAQGYPSDMHGLQFVGTNPQMEHENTDQTQSSIPVWDFL</sequence>
<dbReference type="InterPro" id="IPR004330">
    <property type="entry name" value="FAR1_DNA_bnd_dom"/>
</dbReference>
<dbReference type="PROSITE" id="PS50966">
    <property type="entry name" value="ZF_SWIM"/>
    <property type="match status" value="1"/>
</dbReference>
<evidence type="ECO:0000256" key="1">
    <source>
        <dbReference type="ARBA" id="ARBA00004123"/>
    </source>
</evidence>
<proteinExistence type="inferred from homology"/>
<keyword evidence="14" id="KW-1185">Reference proteome</keyword>